<evidence type="ECO:0000256" key="2">
    <source>
        <dbReference type="ARBA" id="ARBA00022801"/>
    </source>
</evidence>
<comment type="caution">
    <text evidence="8">The sequence shown here is derived from an EMBL/GenBank/DDBJ whole genome shotgun (WGS) entry which is preliminary data.</text>
</comment>
<evidence type="ECO:0000259" key="5">
    <source>
        <dbReference type="Pfam" id="PF08044"/>
    </source>
</evidence>
<sequence length="1354" mass="145817">MRACAVDTTGPGIATSPLRVSDAERETIVEELGRHLTAGRLTIGEFDERVARVYRAVTQDDAGAVLADLPSTLVPTPSPPAGKPFPRLRLPLHQRIEWGAWATVGSINLVVWALVSLGTASSIYFWPIWVVVPWGIVLAVRTALGVEGGPGRRSVPGGARTMVRRVRPVCNSRDQPCPSRASRTPETELPMFLLDDRLVFGAGDLTRAASCEFAVLRNLDSTLGRLPRPDTEPDAMLDRVAALGGRHEQRVLDRFRAQVGAEKVVEIARPEYTAQALTEAAQATLDAVRAGAPVVYQGAFFDTGSSDTAPDPLGMIGFSDFLVLEDDGYAVYDSKLSRHAKVEALLQLAAYADALARTGTTVSSHAHLVLGDGSIASYPLAEIMPVYRHRRACLETLLTSHRAAPGPVRWGAGGHTACGRCDDCTPELERHRDLLLVAGMRSTQRLRLIEAGVSTIDDLAACAAPVDGMARRTFDALRAQARAQLEEERRDSPYAEVYDATPLGILPAPDEGDIFFDFEGDPLWSEGGSSEWGLEYLFGVVEGPADAPIFRPFWAHDREQERQALLDFLDYVTDRRRRHPRMHVYHYAPYEKTALLRLAGRYGVGEEIVDDLLREGVLVDLYPVVRNSIRVGARTYGLKKLEPLYTEESEARDGDVADAGASIVAYADYCALRDAGHLEEAERELASIASYNEADCISTLRLRDWLLTHARDHGISPTETTHDEAAPDAQAHPVETKLLEYVGGALAGDRTPEQQAAALVAAAMGYHRRERKPFWWGHFDRLATAPDEWADARDTLVAATCTLETDWHKATPRRRLLRRRLRLAGEFEPGSTLRAGQDVFLLYDAPGPDGLPDGGTGTRAWSRGVVVERTTGTDHPDVLVVDESLRTDEEYSVLPVAVTPGAPISSKNIEAAIASAAEAMCSELPALPSTAAVDVLRRIPPRLRSGAALPPLGDDAAGTIVTTVLNLENSYLAVQGPPGTGKTYTGARVVAALVNEHGRRVGVVAQSHSVVENMLAGIVAAGVSPELVAKAKCQSPDPTWTAFPDAKSLAAHIGTSATGYVVGGTAWDFTNPNCIEPGSLDLLVVDEAGQFCLANTIAVATAASNLLLLGDPRQLPQVSQGTHPEPVDESALGWLAEGHGALPTDRGYFLPVTWRMHPDLCARVSELSYEGRLQSKSEITTRRALDGVPPGVRLVEVAHEGNATCSPEESAEIVRAIAAVLGSAWTDDAGSPPRPLGEEDVLVVAPYNAQVTRLRQDLAAAGLHRVQVGTVDKFQGRQAAMVFVSMTASAVEDVPRGMSFLLSRNRSNVALSRGKWSAVIVRSGALTDHLPSTPDGLIELGAFMRLTGADPTGA</sequence>
<evidence type="ECO:0000313" key="8">
    <source>
        <dbReference type="EMBL" id="EHK81774.1"/>
    </source>
</evidence>
<evidence type="ECO:0000256" key="1">
    <source>
        <dbReference type="ARBA" id="ARBA00022741"/>
    </source>
</evidence>
<dbReference type="CDD" id="cd17934">
    <property type="entry name" value="DEXXQc_Upf1-like"/>
    <property type="match status" value="1"/>
</dbReference>
<dbReference type="CDD" id="cd18808">
    <property type="entry name" value="SF1_C_Upf1"/>
    <property type="match status" value="1"/>
</dbReference>
<evidence type="ECO:0000313" key="9">
    <source>
        <dbReference type="Proteomes" id="UP000005064"/>
    </source>
</evidence>
<evidence type="ECO:0008006" key="10">
    <source>
        <dbReference type="Google" id="ProtNLM"/>
    </source>
</evidence>
<dbReference type="InterPro" id="IPR027417">
    <property type="entry name" value="P-loop_NTPase"/>
</dbReference>
<evidence type="ECO:0000256" key="4">
    <source>
        <dbReference type="ARBA" id="ARBA00022840"/>
    </source>
</evidence>
<dbReference type="Pfam" id="PF13087">
    <property type="entry name" value="AAA_12"/>
    <property type="match status" value="1"/>
</dbReference>
<dbReference type="PANTHER" id="PTHR43788">
    <property type="entry name" value="DNA2/NAM7 HELICASE FAMILY MEMBER"/>
    <property type="match status" value="1"/>
</dbReference>
<evidence type="ECO:0000256" key="3">
    <source>
        <dbReference type="ARBA" id="ARBA00022806"/>
    </source>
</evidence>
<dbReference type="InterPro" id="IPR038720">
    <property type="entry name" value="YprB_RNase_H-like_dom"/>
</dbReference>
<keyword evidence="4" id="KW-0067">ATP-binding</keyword>
<evidence type="ECO:0000259" key="6">
    <source>
        <dbReference type="Pfam" id="PF13087"/>
    </source>
</evidence>
<dbReference type="Pfam" id="PF08044">
    <property type="entry name" value="DUF1707"/>
    <property type="match status" value="1"/>
</dbReference>
<dbReference type="Gene3D" id="3.40.50.300">
    <property type="entry name" value="P-loop containing nucleotide triphosphate hydrolases"/>
    <property type="match status" value="2"/>
</dbReference>
<dbReference type="Proteomes" id="UP000005064">
    <property type="component" value="Unassembled WGS sequence"/>
</dbReference>
<protein>
    <recommendedName>
        <fullName evidence="10">Nuclease</fullName>
    </recommendedName>
</protein>
<dbReference type="InterPro" id="IPR019993">
    <property type="entry name" value="RecB_nuclease_TM0106_put"/>
</dbReference>
<dbReference type="GO" id="GO:0016787">
    <property type="term" value="F:hydrolase activity"/>
    <property type="evidence" value="ECO:0007669"/>
    <property type="project" value="UniProtKB-KW"/>
</dbReference>
<evidence type="ECO:0000259" key="7">
    <source>
        <dbReference type="Pfam" id="PF13482"/>
    </source>
</evidence>
<keyword evidence="1" id="KW-0547">Nucleotide-binding</keyword>
<proteinExistence type="predicted"/>
<dbReference type="GO" id="GO:0043139">
    <property type="term" value="F:5'-3' DNA helicase activity"/>
    <property type="evidence" value="ECO:0007669"/>
    <property type="project" value="TreeGrafter"/>
</dbReference>
<dbReference type="NCBIfam" id="TIGR03491">
    <property type="entry name" value="TM0106 family RecB-like putative nuclease"/>
    <property type="match status" value="1"/>
</dbReference>
<feature type="domain" description="DUF1707" evidence="5">
    <location>
        <begin position="18"/>
        <end position="70"/>
    </location>
</feature>
<dbReference type="InterPro" id="IPR012551">
    <property type="entry name" value="DUF1707_SHOCT-like"/>
</dbReference>
<dbReference type="InterPro" id="IPR047187">
    <property type="entry name" value="SF1_C_Upf1"/>
</dbReference>
<dbReference type="PANTHER" id="PTHR43788:SF8">
    <property type="entry name" value="DNA-BINDING PROTEIN SMUBP-2"/>
    <property type="match status" value="1"/>
</dbReference>
<dbReference type="InterPro" id="IPR041679">
    <property type="entry name" value="DNA2/NAM7-like_C"/>
</dbReference>
<dbReference type="EMBL" id="AHBW01000053">
    <property type="protein sequence ID" value="EHK81774.1"/>
    <property type="molecule type" value="Genomic_DNA"/>
</dbReference>
<keyword evidence="3" id="KW-0347">Helicase</keyword>
<reference evidence="8 9" key="1">
    <citation type="submission" date="2011-12" db="EMBL/GenBank/DDBJ databases">
        <authorList>
            <person name="Kriszt B."/>
            <person name="Tancsics A."/>
            <person name="Cserhati M."/>
            <person name="Toth A."/>
            <person name="Nagy I."/>
            <person name="Horvath B."/>
            <person name="Tamura T."/>
            <person name="Kukolya J."/>
            <person name="Szoboszlay S."/>
        </authorList>
    </citation>
    <scope>NUCLEOTIDE SEQUENCE [LARGE SCALE GENOMIC DNA]</scope>
    <source>
        <strain evidence="8 9">AK37</strain>
    </source>
</reference>
<dbReference type="SUPFAM" id="SSF52540">
    <property type="entry name" value="P-loop containing nucleoside triphosphate hydrolases"/>
    <property type="match status" value="1"/>
</dbReference>
<organism evidence="8 9">
    <name type="scientific">Rhodococcus pyridinivorans AK37</name>
    <dbReference type="NCBI Taxonomy" id="1114960"/>
    <lineage>
        <taxon>Bacteria</taxon>
        <taxon>Bacillati</taxon>
        <taxon>Actinomycetota</taxon>
        <taxon>Actinomycetes</taxon>
        <taxon>Mycobacteriales</taxon>
        <taxon>Nocardiaceae</taxon>
        <taxon>Rhodococcus</taxon>
    </lineage>
</organism>
<dbReference type="InterPro" id="IPR050534">
    <property type="entry name" value="Coronavir_polyprotein_1ab"/>
</dbReference>
<dbReference type="PATRIC" id="fig|1114960.4.peg.3773"/>
<feature type="domain" description="YprB ribonuclease H-like" evidence="7">
    <location>
        <begin position="514"/>
        <end position="706"/>
    </location>
</feature>
<dbReference type="GO" id="GO:0005524">
    <property type="term" value="F:ATP binding"/>
    <property type="evidence" value="ECO:0007669"/>
    <property type="project" value="UniProtKB-KW"/>
</dbReference>
<feature type="domain" description="DNA2/NAM7 helicase-like C-terminal" evidence="6">
    <location>
        <begin position="1147"/>
        <end position="1321"/>
    </location>
</feature>
<dbReference type="Pfam" id="PF13604">
    <property type="entry name" value="AAA_30"/>
    <property type="match status" value="1"/>
</dbReference>
<accession>H0JVG1</accession>
<dbReference type="Pfam" id="PF13482">
    <property type="entry name" value="RNase_H_2"/>
    <property type="match status" value="1"/>
</dbReference>
<keyword evidence="2" id="KW-0378">Hydrolase</keyword>
<name>H0JVG1_9NOCA</name>
<gene>
    <name evidence="8" type="ORF">AK37_18488</name>
</gene>